<dbReference type="OrthoDB" id="6500568at2759"/>
<accession>A0A443R614</accession>
<organism evidence="2 3">
    <name type="scientific">Dinothrombium tinctorium</name>
    <dbReference type="NCBI Taxonomy" id="1965070"/>
    <lineage>
        <taxon>Eukaryota</taxon>
        <taxon>Metazoa</taxon>
        <taxon>Ecdysozoa</taxon>
        <taxon>Arthropoda</taxon>
        <taxon>Chelicerata</taxon>
        <taxon>Arachnida</taxon>
        <taxon>Acari</taxon>
        <taxon>Acariformes</taxon>
        <taxon>Trombidiformes</taxon>
        <taxon>Prostigmata</taxon>
        <taxon>Anystina</taxon>
        <taxon>Parasitengona</taxon>
        <taxon>Trombidioidea</taxon>
        <taxon>Trombidiidae</taxon>
        <taxon>Dinothrombium</taxon>
    </lineage>
</organism>
<dbReference type="EMBL" id="NCKU01001996">
    <property type="protein sequence ID" value="RWS10708.1"/>
    <property type="molecule type" value="Genomic_DNA"/>
</dbReference>
<dbReference type="AlphaFoldDB" id="A0A443R614"/>
<dbReference type="Proteomes" id="UP000285301">
    <property type="component" value="Unassembled WGS sequence"/>
</dbReference>
<keyword evidence="3" id="KW-1185">Reference proteome</keyword>
<feature type="non-terminal residue" evidence="2">
    <location>
        <position position="1"/>
    </location>
</feature>
<feature type="transmembrane region" description="Helical" evidence="1">
    <location>
        <begin position="112"/>
        <end position="135"/>
    </location>
</feature>
<reference evidence="2 3" key="1">
    <citation type="journal article" date="2018" name="Gigascience">
        <title>Genomes of trombidid mites reveal novel predicted allergens and laterally-transferred genes associated with secondary metabolism.</title>
        <authorList>
            <person name="Dong X."/>
            <person name="Chaisiri K."/>
            <person name="Xia D."/>
            <person name="Armstrong S.D."/>
            <person name="Fang Y."/>
            <person name="Donnelly M.J."/>
            <person name="Kadowaki T."/>
            <person name="McGarry J.W."/>
            <person name="Darby A.C."/>
            <person name="Makepeace B.L."/>
        </authorList>
    </citation>
    <scope>NUCLEOTIDE SEQUENCE [LARGE SCALE GENOMIC DNA]</scope>
    <source>
        <strain evidence="2">UoL-WK</strain>
    </source>
</reference>
<name>A0A443R614_9ACAR</name>
<evidence type="ECO:0000256" key="1">
    <source>
        <dbReference type="SAM" id="Phobius"/>
    </source>
</evidence>
<sequence>VTNVICIKSQSFDALLSSDFETNLILNRNINESLFGCDFSCKIIDEFGPPPDLILSIPPPPLTPSLQQLLNENQSLKGDDNGCNFCHVFYSPTGQDNDFFLPNPGVKTDESWLSLLVFSVLGLTAFGALFILFLVKCKKYAISFIEILINSFPFYRWKIFPVSDSCPIFPESFLGGHKTAPPPCSPSDSCISPVVNEKPQSVITDSPTKKTSIPSKYWRRTNDLSHGGRMANGIILDRTTEIDEYSGCPDAPSCTSSPVYAELDAVGINHSQAPTPILITGPSQSISPYAVHTYTEVSDAVRMAALGSSSALLPDASYDNAAYLPTSNSDHYHGRSLRRHRAATLAQLGSATPLLATHHNINGSPSINYLTGGRPQKKPRQPYAHPLTRANMIRTHEELETTTPTRHLQGRRHHGLYGDISQQSPTLSTFRLANIPYNLRDQPKRPLPPVPGVRL</sequence>
<keyword evidence="1" id="KW-1133">Transmembrane helix</keyword>
<evidence type="ECO:0000313" key="3">
    <source>
        <dbReference type="Proteomes" id="UP000285301"/>
    </source>
</evidence>
<protein>
    <submittedName>
        <fullName evidence="2">Uncharacterized protein</fullName>
    </submittedName>
</protein>
<comment type="caution">
    <text evidence="2">The sequence shown here is derived from an EMBL/GenBank/DDBJ whole genome shotgun (WGS) entry which is preliminary data.</text>
</comment>
<keyword evidence="1" id="KW-0472">Membrane</keyword>
<gene>
    <name evidence="2" type="ORF">B4U79_09141</name>
</gene>
<evidence type="ECO:0000313" key="2">
    <source>
        <dbReference type="EMBL" id="RWS10708.1"/>
    </source>
</evidence>
<keyword evidence="1" id="KW-0812">Transmembrane</keyword>
<proteinExistence type="predicted"/>